<evidence type="ECO:0000256" key="1">
    <source>
        <dbReference type="ARBA" id="ARBA00011073"/>
    </source>
</evidence>
<evidence type="ECO:0000256" key="7">
    <source>
        <dbReference type="SAM" id="MobiDB-lite"/>
    </source>
</evidence>
<organism evidence="10 11">
    <name type="scientific">Catenaria anguillulae PL171</name>
    <dbReference type="NCBI Taxonomy" id="765915"/>
    <lineage>
        <taxon>Eukaryota</taxon>
        <taxon>Fungi</taxon>
        <taxon>Fungi incertae sedis</taxon>
        <taxon>Blastocladiomycota</taxon>
        <taxon>Blastocladiomycetes</taxon>
        <taxon>Blastocladiales</taxon>
        <taxon>Catenariaceae</taxon>
        <taxon>Catenaria</taxon>
    </lineage>
</organism>
<feature type="active site" description="Charge relay system" evidence="5">
    <location>
        <position position="147"/>
    </location>
</feature>
<dbReference type="STRING" id="765915.A0A1Y2HBZ6"/>
<feature type="compositionally biased region" description="Pro residues" evidence="7">
    <location>
        <begin position="404"/>
        <end position="413"/>
    </location>
</feature>
<dbReference type="InterPro" id="IPR015500">
    <property type="entry name" value="Peptidase_S8_subtilisin-rel"/>
</dbReference>
<feature type="domain" description="Peptidase S8/S53" evidence="9">
    <location>
        <begin position="139"/>
        <end position="370"/>
    </location>
</feature>
<dbReference type="Gene3D" id="3.40.50.200">
    <property type="entry name" value="Peptidase S8/S53 domain"/>
    <property type="match status" value="1"/>
</dbReference>
<gene>
    <name evidence="10" type="ORF">BCR44DRAFT_119665</name>
</gene>
<dbReference type="EMBL" id="MCFL01000059">
    <property type="protein sequence ID" value="ORZ31514.1"/>
    <property type="molecule type" value="Genomic_DNA"/>
</dbReference>
<keyword evidence="8" id="KW-0732">Signal</keyword>
<dbReference type="FunFam" id="3.40.50.200:FF:000014">
    <property type="entry name" value="Proteinase K"/>
    <property type="match status" value="1"/>
</dbReference>
<evidence type="ECO:0000256" key="2">
    <source>
        <dbReference type="ARBA" id="ARBA00022670"/>
    </source>
</evidence>
<feature type="region of interest" description="Disordered" evidence="7">
    <location>
        <begin position="396"/>
        <end position="417"/>
    </location>
</feature>
<feature type="active site" description="Charge relay system" evidence="5">
    <location>
        <position position="178"/>
    </location>
</feature>
<feature type="signal peptide" evidence="8">
    <location>
        <begin position="1"/>
        <end position="21"/>
    </location>
</feature>
<keyword evidence="11" id="KW-1185">Reference proteome</keyword>
<reference evidence="10 11" key="1">
    <citation type="submission" date="2016-07" db="EMBL/GenBank/DDBJ databases">
        <title>Pervasive Adenine N6-methylation of Active Genes in Fungi.</title>
        <authorList>
            <consortium name="DOE Joint Genome Institute"/>
            <person name="Mondo S.J."/>
            <person name="Dannebaum R.O."/>
            <person name="Kuo R.C."/>
            <person name="Labutti K."/>
            <person name="Haridas S."/>
            <person name="Kuo A."/>
            <person name="Salamov A."/>
            <person name="Ahrendt S.R."/>
            <person name="Lipzen A."/>
            <person name="Sullivan W."/>
            <person name="Andreopoulos W.B."/>
            <person name="Clum A."/>
            <person name="Lindquist E."/>
            <person name="Daum C."/>
            <person name="Ramamoorthy G.K."/>
            <person name="Gryganskyi A."/>
            <person name="Culley D."/>
            <person name="Magnuson J.K."/>
            <person name="James T.Y."/>
            <person name="O'Malley M.A."/>
            <person name="Stajich J.E."/>
            <person name="Spatafora J.W."/>
            <person name="Visel A."/>
            <person name="Grigoriev I.V."/>
        </authorList>
    </citation>
    <scope>NUCLEOTIDE SEQUENCE [LARGE SCALE GENOMIC DNA]</scope>
    <source>
        <strain evidence="10 11">PL171</strain>
    </source>
</reference>
<accession>A0A1Y2HBZ6</accession>
<keyword evidence="2 5" id="KW-0645">Protease</keyword>
<dbReference type="InterPro" id="IPR000209">
    <property type="entry name" value="Peptidase_S8/S53_dom"/>
</dbReference>
<dbReference type="PANTHER" id="PTHR43806">
    <property type="entry name" value="PEPTIDASE S8"/>
    <property type="match status" value="1"/>
</dbReference>
<dbReference type="InterPro" id="IPR023828">
    <property type="entry name" value="Peptidase_S8_Ser-AS"/>
</dbReference>
<proteinExistence type="inferred from homology"/>
<dbReference type="PROSITE" id="PS51892">
    <property type="entry name" value="SUBTILASE"/>
    <property type="match status" value="1"/>
</dbReference>
<evidence type="ECO:0000259" key="9">
    <source>
        <dbReference type="Pfam" id="PF00082"/>
    </source>
</evidence>
<evidence type="ECO:0000256" key="6">
    <source>
        <dbReference type="RuleBase" id="RU003355"/>
    </source>
</evidence>
<dbReference type="AlphaFoldDB" id="A0A1Y2HBZ6"/>
<comment type="caution">
    <text evidence="10">The sequence shown here is derived from an EMBL/GenBank/DDBJ whole genome shotgun (WGS) entry which is preliminary data.</text>
</comment>
<evidence type="ECO:0000256" key="4">
    <source>
        <dbReference type="ARBA" id="ARBA00022825"/>
    </source>
</evidence>
<dbReference type="SUPFAM" id="SSF52743">
    <property type="entry name" value="Subtilisin-like"/>
    <property type="match status" value="1"/>
</dbReference>
<name>A0A1Y2HBZ6_9FUNG</name>
<comment type="similarity">
    <text evidence="1 5 6">Belongs to the peptidase S8 family.</text>
</comment>
<dbReference type="PROSITE" id="PS00138">
    <property type="entry name" value="SUBTILASE_SER"/>
    <property type="match status" value="1"/>
</dbReference>
<dbReference type="GO" id="GO:0004252">
    <property type="term" value="F:serine-type endopeptidase activity"/>
    <property type="evidence" value="ECO:0007669"/>
    <property type="project" value="UniProtKB-UniRule"/>
</dbReference>
<dbReference type="InterPro" id="IPR023827">
    <property type="entry name" value="Peptidase_S8_Asp-AS"/>
</dbReference>
<dbReference type="InterPro" id="IPR034193">
    <property type="entry name" value="PCSK9_ProteinaseK-like"/>
</dbReference>
<sequence length="502" mass="51834">MSRLALTLALVALFLSTAAHAAPARSGQILVEFSSTADWESTVSTLSQLYAQEANLPDLRSRLQRMDVGSTFRAVALPDPGPQMRAKIMQAAKSNVRNVEPEIKWKLYATQNGAVPGLDRIDARQGLDGRFTFPDSAGEGADVYVIDSGCDVNHPELQGRATLVRDLTGEGQQDLNGHGTHVSATAAGARFGIARKANVLCIKVFDRTGSSSQIAVLQAMQLVSQTVQQRRRPSVLNMSLGGPKAPGDETTTQRAIQALTGQGIAVVVAAGNEAQDACNVSPAFVPEAITVGATDPRTDTIASFSNFGSCTDIFGPGVNIESARANSQASAVLSGTSMASPHVAGVMAVLMGQGMSREQATQQLLSSATPGIVRGDLRGSPNRFLFIGGADAGNGNGNGNGLAPPAPVQPEEPPAAGDGGEVIGAPGEGEGELVGEPIEGTGDELVSEPIEGTGEELEAEFGDEFSGIPDEGEELPPQFIGLVAGGEQEGEEKGQVGTAVEV</sequence>
<dbReference type="InterPro" id="IPR036852">
    <property type="entry name" value="Peptidase_S8/S53_dom_sf"/>
</dbReference>
<feature type="chain" id="PRO_5012327564" evidence="8">
    <location>
        <begin position="22"/>
        <end position="502"/>
    </location>
</feature>
<dbReference type="CDD" id="cd04077">
    <property type="entry name" value="Peptidases_S8_PCSK9_ProteinaseK_like"/>
    <property type="match status" value="1"/>
</dbReference>
<protein>
    <submittedName>
        <fullName evidence="10">Peptidase S8/S53 domain-containing protein</fullName>
    </submittedName>
</protein>
<feature type="active site" description="Charge relay system" evidence="5">
    <location>
        <position position="337"/>
    </location>
</feature>
<evidence type="ECO:0000256" key="3">
    <source>
        <dbReference type="ARBA" id="ARBA00022801"/>
    </source>
</evidence>
<dbReference type="PRINTS" id="PR00723">
    <property type="entry name" value="SUBTILISIN"/>
</dbReference>
<evidence type="ECO:0000313" key="10">
    <source>
        <dbReference type="EMBL" id="ORZ31514.1"/>
    </source>
</evidence>
<dbReference type="Proteomes" id="UP000193411">
    <property type="component" value="Unassembled WGS sequence"/>
</dbReference>
<evidence type="ECO:0000256" key="5">
    <source>
        <dbReference type="PROSITE-ProRule" id="PRU01240"/>
    </source>
</evidence>
<dbReference type="PANTHER" id="PTHR43806:SF11">
    <property type="entry name" value="CEREVISIN-RELATED"/>
    <property type="match status" value="1"/>
</dbReference>
<dbReference type="OrthoDB" id="5560301at2759"/>
<dbReference type="PROSITE" id="PS00136">
    <property type="entry name" value="SUBTILASE_ASP"/>
    <property type="match status" value="1"/>
</dbReference>
<dbReference type="GO" id="GO:0005615">
    <property type="term" value="C:extracellular space"/>
    <property type="evidence" value="ECO:0007669"/>
    <property type="project" value="TreeGrafter"/>
</dbReference>
<keyword evidence="4 5" id="KW-0720">Serine protease</keyword>
<keyword evidence="3 5" id="KW-0378">Hydrolase</keyword>
<dbReference type="GO" id="GO:0006508">
    <property type="term" value="P:proteolysis"/>
    <property type="evidence" value="ECO:0007669"/>
    <property type="project" value="UniProtKB-KW"/>
</dbReference>
<evidence type="ECO:0000313" key="11">
    <source>
        <dbReference type="Proteomes" id="UP000193411"/>
    </source>
</evidence>
<dbReference type="Pfam" id="PF00082">
    <property type="entry name" value="Peptidase_S8"/>
    <property type="match status" value="1"/>
</dbReference>
<dbReference type="InterPro" id="IPR050131">
    <property type="entry name" value="Peptidase_S8_subtilisin-like"/>
</dbReference>
<evidence type="ECO:0000256" key="8">
    <source>
        <dbReference type="SAM" id="SignalP"/>
    </source>
</evidence>